<dbReference type="PANTHER" id="PTHR33361:SF2">
    <property type="entry name" value="DUF885 DOMAIN-CONTAINING PROTEIN"/>
    <property type="match status" value="1"/>
</dbReference>
<proteinExistence type="predicted"/>
<reference evidence="1 2" key="1">
    <citation type="submission" date="2019-08" db="EMBL/GenBank/DDBJ databases">
        <title>Lentzea from Indian Himalayas.</title>
        <authorList>
            <person name="Mandal S."/>
            <person name="Mallick Gupta A."/>
            <person name="Maiti P.K."/>
            <person name="Sarkar J."/>
            <person name="Mandal S."/>
        </authorList>
    </citation>
    <scope>NUCLEOTIDE SEQUENCE [LARGE SCALE GENOMIC DNA]</scope>
    <source>
        <strain evidence="1 2">PSKA42</strain>
    </source>
</reference>
<organism evidence="1 2">
    <name type="scientific">Lentzea indica</name>
    <dbReference type="NCBI Taxonomy" id="2604800"/>
    <lineage>
        <taxon>Bacteria</taxon>
        <taxon>Bacillati</taxon>
        <taxon>Actinomycetota</taxon>
        <taxon>Actinomycetes</taxon>
        <taxon>Pseudonocardiales</taxon>
        <taxon>Pseudonocardiaceae</taxon>
        <taxon>Lentzea</taxon>
    </lineage>
</organism>
<accession>A0ABX1FK50</accession>
<protein>
    <submittedName>
        <fullName evidence="1">DUF885 domain-containing protein</fullName>
    </submittedName>
</protein>
<dbReference type="Pfam" id="PF05960">
    <property type="entry name" value="DUF885"/>
    <property type="match status" value="2"/>
</dbReference>
<dbReference type="Proteomes" id="UP001515943">
    <property type="component" value="Unassembled WGS sequence"/>
</dbReference>
<name>A0ABX1FK50_9PSEU</name>
<sequence length="379" mass="42654">MRDLAERLSELMLDHHALRANLLGLRDDGALQDHSEESDQEHLRGYRQIAGEAERRTPETLDDHITRDVVRHLARAECETIESRAIEFGVSGYIRSAVPELLYFLGDLKSHHAVPGFLATVAERHRAGIAAGRTPVRHLVEQTIELVDRHIAEHDELRPALRNYRDVLTNDVLPHGRDTEHAGLCWLPDGEALYRMDIRRHTTADLDPHELHATGLRLIENLQREFGGRRGGGHRYASADEMIADAEAAMRRAEAVAPQWFRTTPDERCVIAETAPSVSASTPPHYLPAALDGSRPGTYFVNTKEPHTRLKCVAEATAFHEAVPGHHFENTRIMLLDDLPLLRRKAPISVFGEGWALYCERLADEMGLYSNDESRLGML</sequence>
<gene>
    <name evidence="1" type="ORF">FXN61_21240</name>
</gene>
<dbReference type="EMBL" id="VSRL01000076">
    <property type="protein sequence ID" value="NKE59202.1"/>
    <property type="molecule type" value="Genomic_DNA"/>
</dbReference>
<evidence type="ECO:0000313" key="1">
    <source>
        <dbReference type="EMBL" id="NKE59202.1"/>
    </source>
</evidence>
<feature type="non-terminal residue" evidence="1">
    <location>
        <position position="379"/>
    </location>
</feature>
<dbReference type="RefSeq" id="WP_167975863.1">
    <property type="nucleotide sequence ID" value="NZ_VSRL01000076.1"/>
</dbReference>
<dbReference type="InterPro" id="IPR010281">
    <property type="entry name" value="DUF885"/>
</dbReference>
<evidence type="ECO:0000313" key="2">
    <source>
        <dbReference type="Proteomes" id="UP001515943"/>
    </source>
</evidence>
<comment type="caution">
    <text evidence="1">The sequence shown here is derived from an EMBL/GenBank/DDBJ whole genome shotgun (WGS) entry which is preliminary data.</text>
</comment>
<keyword evidence="2" id="KW-1185">Reference proteome</keyword>
<dbReference type="PANTHER" id="PTHR33361">
    <property type="entry name" value="GLR0591 PROTEIN"/>
    <property type="match status" value="1"/>
</dbReference>